<evidence type="ECO:0000313" key="1">
    <source>
        <dbReference type="EMBL" id="SOC16589.1"/>
    </source>
</evidence>
<proteinExistence type="predicted"/>
<dbReference type="Proteomes" id="UP000219636">
    <property type="component" value="Unassembled WGS sequence"/>
</dbReference>
<accession>A0A285T5F3</accession>
<dbReference type="OrthoDB" id="9797806at2"/>
<protein>
    <submittedName>
        <fullName evidence="1">Uncharacterized protein</fullName>
    </submittedName>
</protein>
<reference evidence="2" key="1">
    <citation type="submission" date="2017-08" db="EMBL/GenBank/DDBJ databases">
        <authorList>
            <person name="Varghese N."/>
            <person name="Submissions S."/>
        </authorList>
    </citation>
    <scope>NUCLEOTIDE SEQUENCE [LARGE SCALE GENOMIC DNA]</scope>
    <source>
        <strain evidence="2">JC22</strain>
    </source>
</reference>
<keyword evidence="2" id="KW-1185">Reference proteome</keyword>
<organism evidence="1 2">
    <name type="scientific">Ureibacillus xyleni</name>
    <dbReference type="NCBI Taxonomy" id="614648"/>
    <lineage>
        <taxon>Bacteria</taxon>
        <taxon>Bacillati</taxon>
        <taxon>Bacillota</taxon>
        <taxon>Bacilli</taxon>
        <taxon>Bacillales</taxon>
        <taxon>Caryophanaceae</taxon>
        <taxon>Ureibacillus</taxon>
    </lineage>
</organism>
<dbReference type="AlphaFoldDB" id="A0A285T5F3"/>
<sequence length="108" mass="12656">MYFVQLRNIEGYDKSVVYKLDSILKNLHSSAQFFTPNYIQRHLGLSLDDSFDILFKARDIGIINTQKVIKCQCCGQTFRKEVNECTKCMSHQLKKGYYFSTDVYRGSY</sequence>
<dbReference type="RefSeq" id="WP_097074111.1">
    <property type="nucleotide sequence ID" value="NZ_OBMQ01000009.1"/>
</dbReference>
<gene>
    <name evidence="1" type="ORF">SAMN05880501_10934</name>
</gene>
<name>A0A285T5F3_9BACL</name>
<evidence type="ECO:0000313" key="2">
    <source>
        <dbReference type="Proteomes" id="UP000219636"/>
    </source>
</evidence>
<dbReference type="EMBL" id="OBMQ01000009">
    <property type="protein sequence ID" value="SOC16589.1"/>
    <property type="molecule type" value="Genomic_DNA"/>
</dbReference>